<feature type="transmembrane region" description="Helical" evidence="1">
    <location>
        <begin position="39"/>
        <end position="59"/>
    </location>
</feature>
<keyword evidence="1" id="KW-1133">Transmembrane helix</keyword>
<keyword evidence="3" id="KW-1185">Reference proteome</keyword>
<sequence length="100" mass="10378">MPSLAQVIVWIIVGLIGGSLAGLIVTWKRRGFGLLQNLGMGLVGAFVGGLLFRLLGLLPGLDAVTISLRDIVAACTGTLLVLAVLWIGHWYRAGAAAPGE</sequence>
<reference evidence="2 3" key="1">
    <citation type="submission" date="2020-11" db="EMBL/GenBank/DDBJ databases">
        <authorList>
            <person name="Kim M.K."/>
        </authorList>
    </citation>
    <scope>NUCLEOTIDE SEQUENCE [LARGE SCALE GENOMIC DNA]</scope>
    <source>
        <strain evidence="2 3">BT290</strain>
    </source>
</reference>
<evidence type="ECO:0000256" key="1">
    <source>
        <dbReference type="SAM" id="Phobius"/>
    </source>
</evidence>
<keyword evidence="1" id="KW-0472">Membrane</keyword>
<keyword evidence="1" id="KW-0812">Transmembrane</keyword>
<accession>A0ABS0HWJ5</accession>
<dbReference type="Proteomes" id="UP000611708">
    <property type="component" value="Unassembled WGS sequence"/>
</dbReference>
<feature type="transmembrane region" description="Helical" evidence="1">
    <location>
        <begin position="7"/>
        <end position="27"/>
    </location>
</feature>
<evidence type="ECO:0000313" key="3">
    <source>
        <dbReference type="Proteomes" id="UP000611708"/>
    </source>
</evidence>
<name>A0ABS0HWJ5_9HYPH</name>
<proteinExistence type="predicted"/>
<feature type="transmembrane region" description="Helical" evidence="1">
    <location>
        <begin position="71"/>
        <end position="91"/>
    </location>
</feature>
<comment type="caution">
    <text evidence="2">The sequence shown here is derived from an EMBL/GenBank/DDBJ whole genome shotgun (WGS) entry which is preliminary data.</text>
</comment>
<gene>
    <name evidence="2" type="ORF">I2H36_17725</name>
</gene>
<organism evidence="2 3">
    <name type="scientific">Microvirga terrestris</name>
    <dbReference type="NCBI Taxonomy" id="2791024"/>
    <lineage>
        <taxon>Bacteria</taxon>
        <taxon>Pseudomonadati</taxon>
        <taxon>Pseudomonadota</taxon>
        <taxon>Alphaproteobacteria</taxon>
        <taxon>Hyphomicrobiales</taxon>
        <taxon>Methylobacteriaceae</taxon>
        <taxon>Microvirga</taxon>
    </lineage>
</organism>
<evidence type="ECO:0000313" key="2">
    <source>
        <dbReference type="EMBL" id="MBF9197880.1"/>
    </source>
</evidence>
<protein>
    <submittedName>
        <fullName evidence="2">GlsB/YeaQ/YmgE family stress response membrane protein</fullName>
    </submittedName>
</protein>
<dbReference type="EMBL" id="JADQDN010000013">
    <property type="protein sequence ID" value="MBF9197880.1"/>
    <property type="molecule type" value="Genomic_DNA"/>
</dbReference>